<dbReference type="FunCoup" id="A8BEC2">
    <property type="interactions" value="278"/>
</dbReference>
<comment type="subcellular location">
    <subcellularLocation>
        <location evidence="1">Nucleus</location>
    </subcellularLocation>
</comment>
<dbReference type="SUPFAM" id="SSF50182">
    <property type="entry name" value="Sm-like ribonucleoproteins"/>
    <property type="match status" value="1"/>
</dbReference>
<keyword evidence="1" id="KW-0694">RNA-binding</keyword>
<dbReference type="InterPro" id="IPR016487">
    <property type="entry name" value="Lsm6/sSmF"/>
</dbReference>
<protein>
    <submittedName>
        <fullName evidence="2">LSM domain-containing protein</fullName>
    </submittedName>
</protein>
<dbReference type="VEuPathDB" id="GiardiaDB:GL50803_4954"/>
<dbReference type="PANTHER" id="PTHR11021:SF0">
    <property type="entry name" value="SMALL NUCLEAR RIBONUCLEOPROTEIN F"/>
    <property type="match status" value="1"/>
</dbReference>
<sequence length="107" mass="11911">MATNVSNSQPTLAFPSVDSKLSALENVITPGRFLAENIGKEVVVRLKDGREYTGTLISYDSYYNLRLKNCIEKSREGKCALSSLKDMFIRCTSVHLVYTTSPRTNSV</sequence>
<dbReference type="InterPro" id="IPR010920">
    <property type="entry name" value="LSM_dom_sf"/>
</dbReference>
<keyword evidence="3" id="KW-1185">Reference proteome</keyword>
<dbReference type="Gene3D" id="2.30.30.100">
    <property type="match status" value="1"/>
</dbReference>
<dbReference type="FunFam" id="2.30.30.100:FF:000142">
    <property type="entry name" value="Small nuclear ribonucleoprotein F, putative"/>
    <property type="match status" value="1"/>
</dbReference>
<dbReference type="GO" id="GO:0005685">
    <property type="term" value="C:U1 snRNP"/>
    <property type="evidence" value="ECO:0000318"/>
    <property type="project" value="GO_Central"/>
</dbReference>
<evidence type="ECO:0000313" key="2">
    <source>
        <dbReference type="EMBL" id="KAE8305799.1"/>
    </source>
</evidence>
<dbReference type="RefSeq" id="XP_001707637.1">
    <property type="nucleotide sequence ID" value="XM_001707585.1"/>
</dbReference>
<dbReference type="AlphaFoldDB" id="A8BEC2"/>
<accession>A8BEC2</accession>
<dbReference type="KEGG" id="gla:GL50803_004954"/>
<keyword evidence="1" id="KW-0507">mRNA processing</keyword>
<organism evidence="2 3">
    <name type="scientific">Giardia intestinalis (strain ATCC 50803 / WB clone C6)</name>
    <name type="common">Giardia lamblia</name>
    <dbReference type="NCBI Taxonomy" id="184922"/>
    <lineage>
        <taxon>Eukaryota</taxon>
        <taxon>Metamonada</taxon>
        <taxon>Diplomonadida</taxon>
        <taxon>Hexamitidae</taxon>
        <taxon>Giardiinae</taxon>
        <taxon>Giardia</taxon>
    </lineage>
</organism>
<reference evidence="2 3" key="1">
    <citation type="journal article" date="2007" name="Science">
        <title>Genomic minimalism in the early diverging intestinal parasite Giardia lamblia.</title>
        <authorList>
            <person name="Morrison H.G."/>
            <person name="McArthur A.G."/>
            <person name="Gillin F.D."/>
            <person name="Aley S.B."/>
            <person name="Adam R.D."/>
            <person name="Olsen G.J."/>
            <person name="Best A.A."/>
            <person name="Cande W.Z."/>
            <person name="Chen F."/>
            <person name="Cipriano M.J."/>
            <person name="Davids B.J."/>
            <person name="Dawson S.C."/>
            <person name="Elmendorf H.G."/>
            <person name="Hehl A.B."/>
            <person name="Holder M.E."/>
            <person name="Huse S.M."/>
            <person name="Kim U.U."/>
            <person name="Lasek-Nesselquist E."/>
            <person name="Manning G."/>
            <person name="Nigam A."/>
            <person name="Nixon J.E."/>
            <person name="Palm D."/>
            <person name="Passamaneck N.E."/>
            <person name="Prabhu A."/>
            <person name="Reich C.I."/>
            <person name="Reiner D.S."/>
            <person name="Samuelson J."/>
            <person name="Svard S.G."/>
            <person name="Sogin M.L."/>
        </authorList>
    </citation>
    <scope>NUCLEOTIDE SEQUENCE [LARGE SCALE GENOMIC DNA]</scope>
    <source>
        <strain evidence="2 3">WB C6</strain>
    </source>
</reference>
<dbReference type="EMBL" id="AACB03000001">
    <property type="protein sequence ID" value="KAE8305799.1"/>
    <property type="molecule type" value="Genomic_DNA"/>
</dbReference>
<dbReference type="InterPro" id="IPR047575">
    <property type="entry name" value="Sm"/>
</dbReference>
<keyword evidence="1" id="KW-0539">Nucleus</keyword>
<comment type="caution">
    <text evidence="2">The sequence shown here is derived from an EMBL/GenBank/DDBJ whole genome shotgun (WGS) entry which is preliminary data.</text>
</comment>
<dbReference type="GO" id="GO:0071013">
    <property type="term" value="C:catalytic step 2 spliceosome"/>
    <property type="evidence" value="ECO:0000318"/>
    <property type="project" value="GO_Central"/>
</dbReference>
<dbReference type="OMA" id="KDIFIRC"/>
<dbReference type="PANTHER" id="PTHR11021">
    <property type="entry name" value="SMALL NUCLEAR RIBONUCLEOPROTEIN F SNRNP-F"/>
    <property type="match status" value="1"/>
</dbReference>
<name>A8BEC2_GIAIC</name>
<dbReference type="Proteomes" id="UP000001548">
    <property type="component" value="Unassembled WGS sequence"/>
</dbReference>
<dbReference type="GeneID" id="5700539"/>
<evidence type="ECO:0000256" key="1">
    <source>
        <dbReference type="PIRNR" id="PIRNR006609"/>
    </source>
</evidence>
<keyword evidence="1" id="KW-0508">mRNA splicing</keyword>
<keyword evidence="1" id="KW-0687">Ribonucleoprotein</keyword>
<dbReference type="GO" id="GO:0034715">
    <property type="term" value="C:pICln-Sm protein complex"/>
    <property type="evidence" value="ECO:0000318"/>
    <property type="project" value="GO_Central"/>
</dbReference>
<dbReference type="SMART" id="SM00651">
    <property type="entry name" value="Sm"/>
    <property type="match status" value="1"/>
</dbReference>
<keyword evidence="1" id="KW-0747">Spliceosome</keyword>
<dbReference type="STRING" id="184922.A8BEC2"/>
<dbReference type="Pfam" id="PF01423">
    <property type="entry name" value="LSM"/>
    <property type="match status" value="1"/>
</dbReference>
<dbReference type="GO" id="GO:0003723">
    <property type="term" value="F:RNA binding"/>
    <property type="evidence" value="ECO:0000318"/>
    <property type="project" value="GO_Central"/>
</dbReference>
<proteinExistence type="inferred from homology"/>
<comment type="similarity">
    <text evidence="1">Belongs to the snRNP Sm proteins family. SmF/LSm6 subfamily.</text>
</comment>
<dbReference type="InterPro" id="IPR001163">
    <property type="entry name" value="Sm_dom_euk/arc"/>
</dbReference>
<dbReference type="HOGENOM" id="CLU_2214976_0_0_1"/>
<evidence type="ECO:0000313" key="3">
    <source>
        <dbReference type="Proteomes" id="UP000001548"/>
    </source>
</evidence>
<gene>
    <name evidence="2" type="ORF">GL50803_004954</name>
</gene>
<dbReference type="PROSITE" id="PS52002">
    <property type="entry name" value="SM"/>
    <property type="match status" value="1"/>
</dbReference>
<dbReference type="GO" id="GO:0000398">
    <property type="term" value="P:mRNA splicing, via spliceosome"/>
    <property type="evidence" value="ECO:0000318"/>
    <property type="project" value="GO_Central"/>
</dbReference>